<accession>A0A9P5N214</accession>
<dbReference type="GO" id="GO:0005886">
    <property type="term" value="C:plasma membrane"/>
    <property type="evidence" value="ECO:0007669"/>
    <property type="project" value="TreeGrafter"/>
</dbReference>
<dbReference type="Pfam" id="PF00339">
    <property type="entry name" value="Arrestin_N"/>
    <property type="match status" value="1"/>
</dbReference>
<feature type="compositionally biased region" description="Pro residues" evidence="1">
    <location>
        <begin position="120"/>
        <end position="131"/>
    </location>
</feature>
<feature type="region of interest" description="Disordered" evidence="1">
    <location>
        <begin position="237"/>
        <end position="341"/>
    </location>
</feature>
<dbReference type="InterPro" id="IPR014756">
    <property type="entry name" value="Ig_E-set"/>
</dbReference>
<dbReference type="SUPFAM" id="SSF81296">
    <property type="entry name" value="E set domains"/>
    <property type="match status" value="1"/>
</dbReference>
<dbReference type="OrthoDB" id="2238745at2759"/>
<dbReference type="InterPro" id="IPR011022">
    <property type="entry name" value="Arrestin_C-like"/>
</dbReference>
<feature type="domain" description="Arrestin C-terminal-like" evidence="2">
    <location>
        <begin position="421"/>
        <end position="608"/>
    </location>
</feature>
<reference evidence="3" key="2">
    <citation type="journal article" date="2020" name="Nat. Commun.">
        <title>Large-scale genome sequencing of mycorrhizal fungi provides insights into the early evolution of symbiotic traits.</title>
        <authorList>
            <person name="Miyauchi S."/>
            <person name="Kiss E."/>
            <person name="Kuo A."/>
            <person name="Drula E."/>
            <person name="Kohler A."/>
            <person name="Sanchez-Garcia M."/>
            <person name="Morin E."/>
            <person name="Andreopoulos B."/>
            <person name="Barry K.W."/>
            <person name="Bonito G."/>
            <person name="Buee M."/>
            <person name="Carver A."/>
            <person name="Chen C."/>
            <person name="Cichocki N."/>
            <person name="Clum A."/>
            <person name="Culley D."/>
            <person name="Crous P.W."/>
            <person name="Fauchery L."/>
            <person name="Girlanda M."/>
            <person name="Hayes R.D."/>
            <person name="Keri Z."/>
            <person name="LaButti K."/>
            <person name="Lipzen A."/>
            <person name="Lombard V."/>
            <person name="Magnuson J."/>
            <person name="Maillard F."/>
            <person name="Murat C."/>
            <person name="Nolan M."/>
            <person name="Ohm R.A."/>
            <person name="Pangilinan J."/>
            <person name="Pereira M.F."/>
            <person name="Perotto S."/>
            <person name="Peter M."/>
            <person name="Pfister S."/>
            <person name="Riley R."/>
            <person name="Sitrit Y."/>
            <person name="Stielow J.B."/>
            <person name="Szollosi G."/>
            <person name="Zifcakova L."/>
            <person name="Stursova M."/>
            <person name="Spatafora J.W."/>
            <person name="Tedersoo L."/>
            <person name="Vaario L.M."/>
            <person name="Yamada A."/>
            <person name="Yan M."/>
            <person name="Wang P."/>
            <person name="Xu J."/>
            <person name="Bruns T."/>
            <person name="Baldrian P."/>
            <person name="Vilgalys R."/>
            <person name="Dunand C."/>
            <person name="Henrissat B."/>
            <person name="Grigoriev I.V."/>
            <person name="Hibbett D."/>
            <person name="Nagy L.G."/>
            <person name="Martin F.M."/>
        </authorList>
    </citation>
    <scope>NUCLEOTIDE SEQUENCE</scope>
    <source>
        <strain evidence="3">Prilba</strain>
    </source>
</reference>
<keyword evidence="4" id="KW-1185">Reference proteome</keyword>
<evidence type="ECO:0000259" key="2">
    <source>
        <dbReference type="SMART" id="SM01017"/>
    </source>
</evidence>
<dbReference type="Proteomes" id="UP000759537">
    <property type="component" value="Unassembled WGS sequence"/>
</dbReference>
<dbReference type="PANTHER" id="PTHR11188:SF17">
    <property type="entry name" value="FI21816P1"/>
    <property type="match status" value="1"/>
</dbReference>
<sequence length="710" mass="77493">MSAQSRQSPSKNSLSIALTEPFVILRTVDVAGSQPLLGEFAPPSVLRGLLALDLSKPSKISSIQIELQAMSYTSWTEGMGNSGEGKLFSATQIFFQGASSPSSRRSHSVEHANDNERRQSPPPLPPPPPGTEPALPVPALVHVAGDASQRGRMRVRRRSSADHLVFQRDPVARLNRPLAPSPLSFPPTTEAEEEVIARTPTSAHFVESPSASTSFPPVETPASAHNQALRIVGHSRAASLGESQKSRASSRHGRSASGAVSLHNHGHRSHSSLSLGSIFGRGSRPNSPVQDEGHPEGLHSNGSERGREKSCTKRISLFQHHSRGKKGEAVRQEEEHKEVGDGWQEFRKGTYTFPISFEIPSHMPASLECDGGSVVWKLVAKVRRPGVFTPNLIAIRDVHVVSIPADGDVDMTGEIQIQRPWDDQLQYLFKISRKSFAIGAFFNVKMVFMPLAKVRLYKLAVDIEERVDSYSSALNLTRTATSAIPLLKLQNDDATKPLLPLSSDDPLAYESSPLAAIQPLGANPSEVALQLLGPGPWPLRAKLHLPADCGLLHPTSRSRDCVIQVTHALRFTMQLMRGDDSKVDPKTGKHKLFEISVRTPVNVLSCYARAEYTALPRYSETLDESTMLARNTPVCSCAAERERREHQAGNWSQVEASRVSPTPLEEDLSELFDRTLAYERLVSGREGVLGDAPPAYEPRPPSPHPTAISV</sequence>
<dbReference type="SMART" id="SM01017">
    <property type="entry name" value="Arrestin_C"/>
    <property type="match status" value="1"/>
</dbReference>
<feature type="compositionally biased region" description="Basic and acidic residues" evidence="1">
    <location>
        <begin position="291"/>
        <end position="311"/>
    </location>
</feature>
<comment type="caution">
    <text evidence="3">The sequence shown here is derived from an EMBL/GenBank/DDBJ whole genome shotgun (WGS) entry which is preliminary data.</text>
</comment>
<proteinExistence type="predicted"/>
<evidence type="ECO:0000256" key="1">
    <source>
        <dbReference type="SAM" id="MobiDB-lite"/>
    </source>
</evidence>
<dbReference type="GO" id="GO:0070086">
    <property type="term" value="P:ubiquitin-dependent endocytosis"/>
    <property type="evidence" value="ECO:0007669"/>
    <property type="project" value="TreeGrafter"/>
</dbReference>
<dbReference type="GO" id="GO:0031625">
    <property type="term" value="F:ubiquitin protein ligase binding"/>
    <property type="evidence" value="ECO:0007669"/>
    <property type="project" value="TreeGrafter"/>
</dbReference>
<feature type="compositionally biased region" description="Pro residues" evidence="1">
    <location>
        <begin position="695"/>
        <end position="704"/>
    </location>
</feature>
<dbReference type="InterPro" id="IPR050357">
    <property type="entry name" value="Arrestin_domain-protein"/>
</dbReference>
<dbReference type="EMBL" id="WHVB01000003">
    <property type="protein sequence ID" value="KAF8484508.1"/>
    <property type="molecule type" value="Genomic_DNA"/>
</dbReference>
<feature type="region of interest" description="Disordered" evidence="1">
    <location>
        <begin position="98"/>
        <end position="136"/>
    </location>
</feature>
<gene>
    <name evidence="3" type="ORF">DFH94DRAFT_688917</name>
</gene>
<reference evidence="3" key="1">
    <citation type="submission" date="2019-10" db="EMBL/GenBank/DDBJ databases">
        <authorList>
            <consortium name="DOE Joint Genome Institute"/>
            <person name="Kuo A."/>
            <person name="Miyauchi S."/>
            <person name="Kiss E."/>
            <person name="Drula E."/>
            <person name="Kohler A."/>
            <person name="Sanchez-Garcia M."/>
            <person name="Andreopoulos B."/>
            <person name="Barry K.W."/>
            <person name="Bonito G."/>
            <person name="Buee M."/>
            <person name="Carver A."/>
            <person name="Chen C."/>
            <person name="Cichocki N."/>
            <person name="Clum A."/>
            <person name="Culley D."/>
            <person name="Crous P.W."/>
            <person name="Fauchery L."/>
            <person name="Girlanda M."/>
            <person name="Hayes R."/>
            <person name="Keri Z."/>
            <person name="LaButti K."/>
            <person name="Lipzen A."/>
            <person name="Lombard V."/>
            <person name="Magnuson J."/>
            <person name="Maillard F."/>
            <person name="Morin E."/>
            <person name="Murat C."/>
            <person name="Nolan M."/>
            <person name="Ohm R."/>
            <person name="Pangilinan J."/>
            <person name="Pereira M."/>
            <person name="Perotto S."/>
            <person name="Peter M."/>
            <person name="Riley R."/>
            <person name="Sitrit Y."/>
            <person name="Stielow B."/>
            <person name="Szollosi G."/>
            <person name="Zifcakova L."/>
            <person name="Stursova M."/>
            <person name="Spatafora J.W."/>
            <person name="Tedersoo L."/>
            <person name="Vaario L.-M."/>
            <person name="Yamada A."/>
            <person name="Yan M."/>
            <person name="Wang P."/>
            <person name="Xu J."/>
            <person name="Bruns T."/>
            <person name="Baldrian P."/>
            <person name="Vilgalys R."/>
            <person name="Henrissat B."/>
            <person name="Grigoriev I.V."/>
            <person name="Hibbett D."/>
            <person name="Nagy L.G."/>
            <person name="Martin F.M."/>
        </authorList>
    </citation>
    <scope>NUCLEOTIDE SEQUENCE</scope>
    <source>
        <strain evidence="3">Prilba</strain>
    </source>
</reference>
<dbReference type="Gene3D" id="2.60.40.640">
    <property type="match status" value="2"/>
</dbReference>
<dbReference type="AlphaFoldDB" id="A0A9P5N214"/>
<dbReference type="InterPro" id="IPR014752">
    <property type="entry name" value="Arrestin-like_C"/>
</dbReference>
<organism evidence="3 4">
    <name type="scientific">Russula ochroleuca</name>
    <dbReference type="NCBI Taxonomy" id="152965"/>
    <lineage>
        <taxon>Eukaryota</taxon>
        <taxon>Fungi</taxon>
        <taxon>Dikarya</taxon>
        <taxon>Basidiomycota</taxon>
        <taxon>Agaricomycotina</taxon>
        <taxon>Agaricomycetes</taxon>
        <taxon>Russulales</taxon>
        <taxon>Russulaceae</taxon>
        <taxon>Russula</taxon>
    </lineage>
</organism>
<feature type="region of interest" description="Disordered" evidence="1">
    <location>
        <begin position="687"/>
        <end position="710"/>
    </location>
</feature>
<name>A0A9P5N214_9AGAM</name>
<evidence type="ECO:0000313" key="3">
    <source>
        <dbReference type="EMBL" id="KAF8484508.1"/>
    </source>
</evidence>
<dbReference type="PANTHER" id="PTHR11188">
    <property type="entry name" value="ARRESTIN DOMAIN CONTAINING PROTEIN"/>
    <property type="match status" value="1"/>
</dbReference>
<protein>
    <recommendedName>
        <fullName evidence="2">Arrestin C-terminal-like domain-containing protein</fullName>
    </recommendedName>
</protein>
<dbReference type="InterPro" id="IPR011021">
    <property type="entry name" value="Arrestin-like_N"/>
</dbReference>
<dbReference type="GO" id="GO:0030674">
    <property type="term" value="F:protein-macromolecule adaptor activity"/>
    <property type="evidence" value="ECO:0007669"/>
    <property type="project" value="TreeGrafter"/>
</dbReference>
<feature type="compositionally biased region" description="Basic and acidic residues" evidence="1">
    <location>
        <begin position="325"/>
        <end position="341"/>
    </location>
</feature>
<evidence type="ECO:0000313" key="4">
    <source>
        <dbReference type="Proteomes" id="UP000759537"/>
    </source>
</evidence>
<feature type="compositionally biased region" description="Basic and acidic residues" evidence="1">
    <location>
        <begin position="107"/>
        <end position="119"/>
    </location>
</feature>
<dbReference type="GO" id="GO:0005829">
    <property type="term" value="C:cytosol"/>
    <property type="evidence" value="ECO:0007669"/>
    <property type="project" value="TreeGrafter"/>
</dbReference>